<organism evidence="3 4">
    <name type="scientific">Meloidogyne javanica</name>
    <name type="common">Root-knot nematode worm</name>
    <dbReference type="NCBI Taxonomy" id="6303"/>
    <lineage>
        <taxon>Eukaryota</taxon>
        <taxon>Metazoa</taxon>
        <taxon>Ecdysozoa</taxon>
        <taxon>Nematoda</taxon>
        <taxon>Chromadorea</taxon>
        <taxon>Rhabditida</taxon>
        <taxon>Tylenchina</taxon>
        <taxon>Tylenchomorpha</taxon>
        <taxon>Tylenchoidea</taxon>
        <taxon>Meloidogynidae</taxon>
        <taxon>Meloidogyninae</taxon>
        <taxon>Meloidogyne</taxon>
        <taxon>Meloidogyne incognita group</taxon>
    </lineage>
</organism>
<dbReference type="InterPro" id="IPR052118">
    <property type="entry name" value="Rho-GAP_regulator"/>
</dbReference>
<evidence type="ECO:0000256" key="1">
    <source>
        <dbReference type="SAM" id="MobiDB-lite"/>
    </source>
</evidence>
<dbReference type="WBParaSite" id="scaffold36198_cov272.g23070">
    <property type="protein sequence ID" value="scaffold36198_cov272.g23070"/>
    <property type="gene ID" value="scaffold36198_cov272.g23070"/>
</dbReference>
<feature type="compositionally biased region" description="Polar residues" evidence="1">
    <location>
        <begin position="19"/>
        <end position="32"/>
    </location>
</feature>
<sequence length="206" mass="23303">MPWSAQQQQINKKDEQQKSNQCVQVPGTSSGPYASRELPDSVYRQIRQVDQQQKYKSGGYSNDVRVVQLVEIIKKPGQSLGLYLREGNGIDQFTGVFVSRFGENSELEKCGDICRPGDQILAVNNVPVKEMGIDDVVLMLSIPRRLLLRTSFLNSQREQLASRQQQRLLAERAATEQRPVVVFQKSTESDRRDSEVEKKGMGENSD</sequence>
<protein>
    <submittedName>
        <fullName evidence="4">PDZ domain-containing protein</fullName>
    </submittedName>
</protein>
<dbReference type="InterPro" id="IPR036034">
    <property type="entry name" value="PDZ_sf"/>
</dbReference>
<proteinExistence type="predicted"/>
<feature type="region of interest" description="Disordered" evidence="1">
    <location>
        <begin position="1"/>
        <end position="36"/>
    </location>
</feature>
<feature type="compositionally biased region" description="Basic and acidic residues" evidence="1">
    <location>
        <begin position="187"/>
        <end position="206"/>
    </location>
</feature>
<dbReference type="Proteomes" id="UP000887561">
    <property type="component" value="Unplaced"/>
</dbReference>
<name>A0A915MHJ4_MELJA</name>
<dbReference type="GO" id="GO:0030030">
    <property type="term" value="P:cell projection organization"/>
    <property type="evidence" value="ECO:0007669"/>
    <property type="project" value="TreeGrafter"/>
</dbReference>
<dbReference type="GO" id="GO:0097060">
    <property type="term" value="C:synaptic membrane"/>
    <property type="evidence" value="ECO:0007669"/>
    <property type="project" value="TreeGrafter"/>
</dbReference>
<dbReference type="Gene3D" id="2.30.42.10">
    <property type="match status" value="1"/>
</dbReference>
<dbReference type="PANTHER" id="PTHR46150:SF3">
    <property type="entry name" value="RHO GTPASE-ACTIVATING PROTEIN 100F"/>
    <property type="match status" value="1"/>
</dbReference>
<dbReference type="GO" id="GO:0046578">
    <property type="term" value="P:regulation of Ras protein signal transduction"/>
    <property type="evidence" value="ECO:0007669"/>
    <property type="project" value="TreeGrafter"/>
</dbReference>
<feature type="domain" description="PDZ" evidence="2">
    <location>
        <begin position="69"/>
        <end position="140"/>
    </location>
</feature>
<evidence type="ECO:0000259" key="2">
    <source>
        <dbReference type="PROSITE" id="PS50106"/>
    </source>
</evidence>
<feature type="region of interest" description="Disordered" evidence="1">
    <location>
        <begin position="180"/>
        <end position="206"/>
    </location>
</feature>
<dbReference type="SMART" id="SM00228">
    <property type="entry name" value="PDZ"/>
    <property type="match status" value="1"/>
</dbReference>
<dbReference type="GO" id="GO:0005096">
    <property type="term" value="F:GTPase activator activity"/>
    <property type="evidence" value="ECO:0007669"/>
    <property type="project" value="TreeGrafter"/>
</dbReference>
<dbReference type="GO" id="GO:0016477">
    <property type="term" value="P:cell migration"/>
    <property type="evidence" value="ECO:0007669"/>
    <property type="project" value="TreeGrafter"/>
</dbReference>
<keyword evidence="3" id="KW-1185">Reference proteome</keyword>
<dbReference type="Pfam" id="PF00595">
    <property type="entry name" value="PDZ"/>
    <property type="match status" value="1"/>
</dbReference>
<evidence type="ECO:0000313" key="3">
    <source>
        <dbReference type="Proteomes" id="UP000887561"/>
    </source>
</evidence>
<dbReference type="InterPro" id="IPR001478">
    <property type="entry name" value="PDZ"/>
</dbReference>
<dbReference type="PANTHER" id="PTHR46150">
    <property type="entry name" value="RHO GTPASE-ACTIVATING PROTEIN 100F"/>
    <property type="match status" value="1"/>
</dbReference>
<feature type="compositionally biased region" description="Low complexity" evidence="1">
    <location>
        <begin position="1"/>
        <end position="10"/>
    </location>
</feature>
<dbReference type="PROSITE" id="PS50106">
    <property type="entry name" value="PDZ"/>
    <property type="match status" value="1"/>
</dbReference>
<dbReference type="SUPFAM" id="SSF50156">
    <property type="entry name" value="PDZ domain-like"/>
    <property type="match status" value="1"/>
</dbReference>
<dbReference type="AlphaFoldDB" id="A0A915MHJ4"/>
<accession>A0A915MHJ4</accession>
<reference evidence="4" key="1">
    <citation type="submission" date="2022-11" db="UniProtKB">
        <authorList>
            <consortium name="WormBaseParasite"/>
        </authorList>
    </citation>
    <scope>IDENTIFICATION</scope>
</reference>
<evidence type="ECO:0000313" key="4">
    <source>
        <dbReference type="WBParaSite" id="scaffold36198_cov272.g23070"/>
    </source>
</evidence>